<name>A0A5B7JPP5_PORTR</name>
<reference evidence="2 3" key="1">
    <citation type="submission" date="2019-05" db="EMBL/GenBank/DDBJ databases">
        <title>Another draft genome of Portunus trituberculatus and its Hox gene families provides insights of decapod evolution.</title>
        <authorList>
            <person name="Jeong J.-H."/>
            <person name="Song I."/>
            <person name="Kim S."/>
            <person name="Choi T."/>
            <person name="Kim D."/>
            <person name="Ryu S."/>
            <person name="Kim W."/>
        </authorList>
    </citation>
    <scope>NUCLEOTIDE SEQUENCE [LARGE SCALE GENOMIC DNA]</scope>
    <source>
        <tissue evidence="2">Muscle</tissue>
    </source>
</reference>
<protein>
    <submittedName>
        <fullName evidence="2">Uncharacterized protein</fullName>
    </submittedName>
</protein>
<gene>
    <name evidence="2" type="ORF">E2C01_091819</name>
</gene>
<comment type="caution">
    <text evidence="2">The sequence shown here is derived from an EMBL/GenBank/DDBJ whole genome shotgun (WGS) entry which is preliminary data.</text>
</comment>
<keyword evidence="3" id="KW-1185">Reference proteome</keyword>
<evidence type="ECO:0000256" key="1">
    <source>
        <dbReference type="SAM" id="MobiDB-lite"/>
    </source>
</evidence>
<dbReference type="AlphaFoldDB" id="A0A5B7JPP5"/>
<evidence type="ECO:0000313" key="2">
    <source>
        <dbReference type="EMBL" id="MPC96555.1"/>
    </source>
</evidence>
<accession>A0A5B7JPP5</accession>
<dbReference type="EMBL" id="VSRR010106441">
    <property type="protein sequence ID" value="MPC96555.1"/>
    <property type="molecule type" value="Genomic_DNA"/>
</dbReference>
<proteinExistence type="predicted"/>
<organism evidence="2 3">
    <name type="scientific">Portunus trituberculatus</name>
    <name type="common">Swimming crab</name>
    <name type="synonym">Neptunus trituberculatus</name>
    <dbReference type="NCBI Taxonomy" id="210409"/>
    <lineage>
        <taxon>Eukaryota</taxon>
        <taxon>Metazoa</taxon>
        <taxon>Ecdysozoa</taxon>
        <taxon>Arthropoda</taxon>
        <taxon>Crustacea</taxon>
        <taxon>Multicrustacea</taxon>
        <taxon>Malacostraca</taxon>
        <taxon>Eumalacostraca</taxon>
        <taxon>Eucarida</taxon>
        <taxon>Decapoda</taxon>
        <taxon>Pleocyemata</taxon>
        <taxon>Brachyura</taxon>
        <taxon>Eubrachyura</taxon>
        <taxon>Portunoidea</taxon>
        <taxon>Portunidae</taxon>
        <taxon>Portuninae</taxon>
        <taxon>Portunus</taxon>
    </lineage>
</organism>
<feature type="region of interest" description="Disordered" evidence="1">
    <location>
        <begin position="1"/>
        <end position="22"/>
    </location>
</feature>
<evidence type="ECO:0000313" key="3">
    <source>
        <dbReference type="Proteomes" id="UP000324222"/>
    </source>
</evidence>
<sequence>MMTWMTSWSTTMMMDRPSTSSQ</sequence>
<feature type="compositionally biased region" description="Low complexity" evidence="1">
    <location>
        <begin position="1"/>
        <end position="14"/>
    </location>
</feature>
<dbReference type="Proteomes" id="UP000324222">
    <property type="component" value="Unassembled WGS sequence"/>
</dbReference>